<keyword evidence="4" id="KW-1185">Reference proteome</keyword>
<dbReference type="EMBL" id="CAJNOL010014034">
    <property type="protein sequence ID" value="CAF1666209.1"/>
    <property type="molecule type" value="Genomic_DNA"/>
</dbReference>
<evidence type="ECO:0000313" key="2">
    <source>
        <dbReference type="EMBL" id="CAF1666209.1"/>
    </source>
</evidence>
<name>A0A815VNL4_9BILA</name>
<dbReference type="AlphaFoldDB" id="A0A815VNL4"/>
<reference evidence="1" key="1">
    <citation type="submission" date="2021-02" db="EMBL/GenBank/DDBJ databases">
        <authorList>
            <person name="Nowell W R."/>
        </authorList>
    </citation>
    <scope>NUCLEOTIDE SEQUENCE</scope>
</reference>
<protein>
    <submittedName>
        <fullName evidence="1">Uncharacterized protein</fullName>
    </submittedName>
</protein>
<comment type="caution">
    <text evidence="1">The sequence shown here is derived from an EMBL/GenBank/DDBJ whole genome shotgun (WGS) entry which is preliminary data.</text>
</comment>
<evidence type="ECO:0000313" key="1">
    <source>
        <dbReference type="EMBL" id="CAF1532674.1"/>
    </source>
</evidence>
<dbReference type="Proteomes" id="UP000663870">
    <property type="component" value="Unassembled WGS sequence"/>
</dbReference>
<organism evidence="1 3">
    <name type="scientific">Rotaria sordida</name>
    <dbReference type="NCBI Taxonomy" id="392033"/>
    <lineage>
        <taxon>Eukaryota</taxon>
        <taxon>Metazoa</taxon>
        <taxon>Spiralia</taxon>
        <taxon>Gnathifera</taxon>
        <taxon>Rotifera</taxon>
        <taxon>Eurotatoria</taxon>
        <taxon>Bdelloidea</taxon>
        <taxon>Philodinida</taxon>
        <taxon>Philodinidae</taxon>
        <taxon>Rotaria</taxon>
    </lineage>
</organism>
<gene>
    <name evidence="2" type="ORF">JXQ802_LOCUS56844</name>
    <name evidence="1" type="ORF">PYM288_LOCUS40266</name>
</gene>
<accession>A0A815VNL4</accession>
<proteinExistence type="predicted"/>
<dbReference type="Proteomes" id="UP000663854">
    <property type="component" value="Unassembled WGS sequence"/>
</dbReference>
<evidence type="ECO:0000313" key="3">
    <source>
        <dbReference type="Proteomes" id="UP000663854"/>
    </source>
</evidence>
<dbReference type="EMBL" id="CAJNOH010012167">
    <property type="protein sequence ID" value="CAF1532674.1"/>
    <property type="molecule type" value="Genomic_DNA"/>
</dbReference>
<sequence length="341" mass="39258">MDDTFTDNLFSLKNEEFYTFIQQLVGQQIVDVLKFQSITSTQSLIRNPDIFEIFNIKCSEPSFLLIREKSCLQLDDGQFIIKIGLINNLNYLLDFLKQRQQKKIIEDSYADANSSLSFDFINKHSLLKNLVLYYQRIDNDNNNNEDKYCFLKDFINTITSNSTKSGTGFRYSDKIKNFAVSLYILGGKLTYEFIRLNLLGSLPNLTMLNKLISKSDSKINEGELRFDQLQKHFDQLNIQYAFGSEDTTSIIKKIKYDSTTNTFNGFSTALDCGVPIKEYYQTDSFDTLRIWFNSIEKASLLNVHMVQPIPASNQSIIPSPFLLSAYGIDNTATANDILQRW</sequence>
<evidence type="ECO:0000313" key="4">
    <source>
        <dbReference type="Proteomes" id="UP000663870"/>
    </source>
</evidence>